<feature type="domain" description="ABC transmembrane type-1" evidence="10">
    <location>
        <begin position="44"/>
        <end position="333"/>
    </location>
</feature>
<dbReference type="Pfam" id="PF00005">
    <property type="entry name" value="ABC_tran"/>
    <property type="match status" value="1"/>
</dbReference>
<sequence>MIKKLNANKNELLNTFKKKKINFFKLIFELTRENRVQFCVFVSLIIFNSLLISINSYIINLTIEQIAFDFSDTGVGNNHKMQWWFFLIMSGIVLLGMALGAYSKEYLGTIIAIKIEIQLRQIILDKLLKQDISFYYDKKIGDIMTKVVGDTNVIGNEINGLFSAIIQAPIVMIFSSVVLFMIDVPLGITSVVTIYLLSFILIAITSNYKKRTTIVRTTISDINGDVIDRIGAIRLIKSSATREYEYERIKQIHKPYLKSFKPLAKTGGLLLQTLIVCDAIVNIIVISVGVFWYGYIQNDINIFLVKLIPIVSCLTQLTRPLWQISGIIPGIARAGASTEKVMEIVTSEILLDDNFTSGKQLDQEVETIEFKNVYFRYPKKEEIILNNINLKLEKGKKYAFVGETGSGKSTIAKLILRFYDKSEGEILINGEKIESFNLKSYLSRVGYVEQEPQIIYGNVYDNVKYGSFEASDDQVKTACIQSKVHEVVKSWENGYETLLGERGTLISGGQKQRLVLARLLLKNPEILILDEATSALDNIVEKEIQLQLEKMMENKTTVIIAHRLSTIKNVDKIYVMAPGKGIVQEGNWDELIKLTGPFKKLYDSSL</sequence>
<dbReference type="InterPro" id="IPR036640">
    <property type="entry name" value="ABC1_TM_sf"/>
</dbReference>
<accession>A0A2K8KP01</accession>
<comment type="similarity">
    <text evidence="2">Belongs to the ABC transporter superfamily.</text>
</comment>
<dbReference type="SUPFAM" id="SSF90123">
    <property type="entry name" value="ABC transporter transmembrane region"/>
    <property type="match status" value="1"/>
</dbReference>
<keyword evidence="3 8" id="KW-0812">Transmembrane</keyword>
<evidence type="ECO:0000259" key="9">
    <source>
        <dbReference type="PROSITE" id="PS50893"/>
    </source>
</evidence>
<dbReference type="PANTHER" id="PTHR43394">
    <property type="entry name" value="ATP-DEPENDENT PERMEASE MDL1, MITOCHONDRIAL"/>
    <property type="match status" value="1"/>
</dbReference>
<evidence type="ECO:0000259" key="10">
    <source>
        <dbReference type="PROSITE" id="PS50929"/>
    </source>
</evidence>
<comment type="subcellular location">
    <subcellularLocation>
        <location evidence="1">Cell membrane</location>
        <topology evidence="1">Multi-pass membrane protein</topology>
    </subcellularLocation>
</comment>
<keyword evidence="4" id="KW-0547">Nucleotide-binding</keyword>
<dbReference type="PROSITE" id="PS50929">
    <property type="entry name" value="ABC_TM1F"/>
    <property type="match status" value="1"/>
</dbReference>
<dbReference type="RefSeq" id="WP_100254348.1">
    <property type="nucleotide sequence ID" value="NZ_CP024870.1"/>
</dbReference>
<feature type="domain" description="ABC transporter" evidence="9">
    <location>
        <begin position="368"/>
        <end position="604"/>
    </location>
</feature>
<dbReference type="Gene3D" id="1.20.1560.10">
    <property type="entry name" value="ABC transporter type 1, transmembrane domain"/>
    <property type="match status" value="1"/>
</dbReference>
<dbReference type="InterPro" id="IPR003593">
    <property type="entry name" value="AAA+_ATPase"/>
</dbReference>
<dbReference type="CDD" id="cd07346">
    <property type="entry name" value="ABC_6TM_exporters"/>
    <property type="match status" value="1"/>
</dbReference>
<dbReference type="AlphaFoldDB" id="A0A2K8KP01"/>
<keyword evidence="7 8" id="KW-0472">Membrane</keyword>
<dbReference type="Proteomes" id="UP000231179">
    <property type="component" value="Chromosome"/>
</dbReference>
<evidence type="ECO:0000256" key="2">
    <source>
        <dbReference type="ARBA" id="ARBA00005417"/>
    </source>
</evidence>
<name>A0A2K8KP01_9MOLU</name>
<dbReference type="Pfam" id="PF00664">
    <property type="entry name" value="ABC_membrane"/>
    <property type="match status" value="1"/>
</dbReference>
<evidence type="ECO:0000313" key="11">
    <source>
        <dbReference type="EMBL" id="ATX70786.1"/>
    </source>
</evidence>
<dbReference type="GO" id="GO:0016887">
    <property type="term" value="F:ATP hydrolysis activity"/>
    <property type="evidence" value="ECO:0007669"/>
    <property type="project" value="InterPro"/>
</dbReference>
<feature type="transmembrane region" description="Helical" evidence="8">
    <location>
        <begin position="188"/>
        <end position="208"/>
    </location>
</feature>
<feature type="transmembrane region" description="Helical" evidence="8">
    <location>
        <begin position="161"/>
        <end position="182"/>
    </location>
</feature>
<keyword evidence="6 8" id="KW-1133">Transmembrane helix</keyword>
<dbReference type="GO" id="GO:0005886">
    <property type="term" value="C:plasma membrane"/>
    <property type="evidence" value="ECO:0007669"/>
    <property type="project" value="UniProtKB-SubCell"/>
</dbReference>
<dbReference type="EMBL" id="CP024870">
    <property type="protein sequence ID" value="ATX70786.1"/>
    <property type="molecule type" value="Genomic_DNA"/>
</dbReference>
<evidence type="ECO:0000256" key="3">
    <source>
        <dbReference type="ARBA" id="ARBA00022692"/>
    </source>
</evidence>
<reference evidence="11 12" key="1">
    <citation type="submission" date="2017-11" db="EMBL/GenBank/DDBJ databases">
        <title>Complete genome sequence of Spiroplasma clarkii CN-5 (DSM 19994).</title>
        <authorList>
            <person name="Tsai Y.-M."/>
            <person name="Chang A."/>
            <person name="Lo W.-S."/>
            <person name="Kuo C.-H."/>
        </authorList>
    </citation>
    <scope>NUCLEOTIDE SEQUENCE [LARGE SCALE GENOMIC DNA]</scope>
    <source>
        <strain evidence="11 12">CN-5</strain>
    </source>
</reference>
<evidence type="ECO:0000256" key="7">
    <source>
        <dbReference type="ARBA" id="ARBA00023136"/>
    </source>
</evidence>
<dbReference type="InterPro" id="IPR003439">
    <property type="entry name" value="ABC_transporter-like_ATP-bd"/>
</dbReference>
<evidence type="ECO:0000256" key="6">
    <source>
        <dbReference type="ARBA" id="ARBA00022989"/>
    </source>
</evidence>
<dbReference type="InterPro" id="IPR017871">
    <property type="entry name" value="ABC_transporter-like_CS"/>
</dbReference>
<evidence type="ECO:0000313" key="12">
    <source>
        <dbReference type="Proteomes" id="UP000231179"/>
    </source>
</evidence>
<evidence type="ECO:0000256" key="1">
    <source>
        <dbReference type="ARBA" id="ARBA00004651"/>
    </source>
</evidence>
<feature type="transmembrane region" description="Helical" evidence="8">
    <location>
        <begin position="38"/>
        <end position="63"/>
    </location>
</feature>
<dbReference type="InterPro" id="IPR039421">
    <property type="entry name" value="Type_1_exporter"/>
</dbReference>
<dbReference type="FunFam" id="3.40.50.300:FF:000218">
    <property type="entry name" value="Multidrug ABC transporter ATP-binding protein"/>
    <property type="match status" value="1"/>
</dbReference>
<keyword evidence="12" id="KW-1185">Reference proteome</keyword>
<dbReference type="SUPFAM" id="SSF52540">
    <property type="entry name" value="P-loop containing nucleoside triphosphate hydrolases"/>
    <property type="match status" value="1"/>
</dbReference>
<dbReference type="InterPro" id="IPR011527">
    <property type="entry name" value="ABC1_TM_dom"/>
</dbReference>
<dbReference type="PROSITE" id="PS50893">
    <property type="entry name" value="ABC_TRANSPORTER_2"/>
    <property type="match status" value="1"/>
</dbReference>
<gene>
    <name evidence="11" type="ORF">SCLAR_v1c04650</name>
</gene>
<dbReference type="Gene3D" id="3.40.50.300">
    <property type="entry name" value="P-loop containing nucleotide triphosphate hydrolases"/>
    <property type="match status" value="1"/>
</dbReference>
<proteinExistence type="inferred from homology"/>
<dbReference type="SMART" id="SM00382">
    <property type="entry name" value="AAA"/>
    <property type="match status" value="1"/>
</dbReference>
<keyword evidence="5 11" id="KW-0067">ATP-binding</keyword>
<dbReference type="GO" id="GO:0005524">
    <property type="term" value="F:ATP binding"/>
    <property type="evidence" value="ECO:0007669"/>
    <property type="project" value="UniProtKB-KW"/>
</dbReference>
<dbReference type="GO" id="GO:0015421">
    <property type="term" value="F:ABC-type oligopeptide transporter activity"/>
    <property type="evidence" value="ECO:0007669"/>
    <property type="project" value="TreeGrafter"/>
</dbReference>
<dbReference type="InterPro" id="IPR027417">
    <property type="entry name" value="P-loop_NTPase"/>
</dbReference>
<feature type="transmembrane region" description="Helical" evidence="8">
    <location>
        <begin position="269"/>
        <end position="295"/>
    </location>
</feature>
<feature type="transmembrane region" description="Helical" evidence="8">
    <location>
        <begin position="83"/>
        <end position="102"/>
    </location>
</feature>
<evidence type="ECO:0000256" key="5">
    <source>
        <dbReference type="ARBA" id="ARBA00022840"/>
    </source>
</evidence>
<dbReference type="PANTHER" id="PTHR43394:SF1">
    <property type="entry name" value="ATP-BINDING CASSETTE SUB-FAMILY B MEMBER 10, MITOCHONDRIAL"/>
    <property type="match status" value="1"/>
</dbReference>
<evidence type="ECO:0000256" key="8">
    <source>
        <dbReference type="SAM" id="Phobius"/>
    </source>
</evidence>
<organism evidence="11 12">
    <name type="scientific">Spiroplasma clarkii</name>
    <dbReference type="NCBI Taxonomy" id="2139"/>
    <lineage>
        <taxon>Bacteria</taxon>
        <taxon>Bacillati</taxon>
        <taxon>Mycoplasmatota</taxon>
        <taxon>Mollicutes</taxon>
        <taxon>Entomoplasmatales</taxon>
        <taxon>Spiroplasmataceae</taxon>
        <taxon>Spiroplasma</taxon>
    </lineage>
</organism>
<dbReference type="PROSITE" id="PS00211">
    <property type="entry name" value="ABC_TRANSPORTER_1"/>
    <property type="match status" value="1"/>
</dbReference>
<protein>
    <submittedName>
        <fullName evidence="11">ABC transporter ATP-binding protein</fullName>
    </submittedName>
</protein>
<evidence type="ECO:0000256" key="4">
    <source>
        <dbReference type="ARBA" id="ARBA00022741"/>
    </source>
</evidence>